<accession>A0A413UD67</accession>
<keyword evidence="3 4" id="KW-0067">ATP-binding</keyword>
<dbReference type="Pfam" id="PF02786">
    <property type="entry name" value="CPSase_L_D2"/>
    <property type="match status" value="1"/>
</dbReference>
<gene>
    <name evidence="7" type="ORF">DW907_05090</name>
</gene>
<dbReference type="InterPro" id="IPR016185">
    <property type="entry name" value="PreATP-grasp_dom_sf"/>
</dbReference>
<evidence type="ECO:0000256" key="4">
    <source>
        <dbReference type="PROSITE-ProRule" id="PRU00409"/>
    </source>
</evidence>
<dbReference type="InterPro" id="IPR011761">
    <property type="entry name" value="ATP-grasp"/>
</dbReference>
<dbReference type="GO" id="GO:0046872">
    <property type="term" value="F:metal ion binding"/>
    <property type="evidence" value="ECO:0007669"/>
    <property type="project" value="InterPro"/>
</dbReference>
<evidence type="ECO:0000256" key="2">
    <source>
        <dbReference type="ARBA" id="ARBA00022741"/>
    </source>
</evidence>
<dbReference type="InterPro" id="IPR052032">
    <property type="entry name" value="ATP-dep_AA_Ligase"/>
</dbReference>
<dbReference type="PROSITE" id="PS51186">
    <property type="entry name" value="GNAT"/>
    <property type="match status" value="1"/>
</dbReference>
<dbReference type="SUPFAM" id="SSF52440">
    <property type="entry name" value="PreATP-grasp domain"/>
    <property type="match status" value="1"/>
</dbReference>
<dbReference type="EMBL" id="QSGD01000014">
    <property type="protein sequence ID" value="RHB07213.1"/>
    <property type="molecule type" value="Genomic_DNA"/>
</dbReference>
<dbReference type="SUPFAM" id="SSF55729">
    <property type="entry name" value="Acyl-CoA N-acyltransferases (Nat)"/>
    <property type="match status" value="1"/>
</dbReference>
<name>A0A413UD67_9FIRM</name>
<dbReference type="AlphaFoldDB" id="A0A413UD67"/>
<dbReference type="PANTHER" id="PTHR43585">
    <property type="entry name" value="FUMIPYRROLE BIOSYNTHESIS PROTEIN C"/>
    <property type="match status" value="1"/>
</dbReference>
<dbReference type="GO" id="GO:0016874">
    <property type="term" value="F:ligase activity"/>
    <property type="evidence" value="ECO:0007669"/>
    <property type="project" value="UniProtKB-KW"/>
</dbReference>
<comment type="caution">
    <text evidence="7">The sequence shown here is derived from an EMBL/GenBank/DDBJ whole genome shotgun (WGS) entry which is preliminary data.</text>
</comment>
<dbReference type="InterPro" id="IPR013815">
    <property type="entry name" value="ATP_grasp_subdomain_1"/>
</dbReference>
<keyword evidence="7" id="KW-0808">Transferase</keyword>
<dbReference type="Gene3D" id="3.30.470.20">
    <property type="entry name" value="ATP-grasp fold, B domain"/>
    <property type="match status" value="1"/>
</dbReference>
<keyword evidence="2 4" id="KW-0547">Nucleotide-binding</keyword>
<dbReference type="Gene3D" id="3.40.630.30">
    <property type="match status" value="1"/>
</dbReference>
<dbReference type="Proteomes" id="UP000285288">
    <property type="component" value="Unassembled WGS sequence"/>
</dbReference>
<evidence type="ECO:0000256" key="1">
    <source>
        <dbReference type="ARBA" id="ARBA00022598"/>
    </source>
</evidence>
<dbReference type="CDD" id="cd04301">
    <property type="entry name" value="NAT_SF"/>
    <property type="match status" value="1"/>
</dbReference>
<dbReference type="SUPFAM" id="SSF56059">
    <property type="entry name" value="Glutathione synthetase ATP-binding domain-like"/>
    <property type="match status" value="1"/>
</dbReference>
<dbReference type="InterPro" id="IPR000182">
    <property type="entry name" value="GNAT_dom"/>
</dbReference>
<protein>
    <submittedName>
        <fullName evidence="7">GNAT family N-acetyltransferase</fullName>
    </submittedName>
</protein>
<proteinExistence type="predicted"/>
<dbReference type="PROSITE" id="PS50975">
    <property type="entry name" value="ATP_GRASP"/>
    <property type="match status" value="1"/>
</dbReference>
<evidence type="ECO:0000259" key="5">
    <source>
        <dbReference type="PROSITE" id="PS50975"/>
    </source>
</evidence>
<evidence type="ECO:0000313" key="7">
    <source>
        <dbReference type="EMBL" id="RHB07213.1"/>
    </source>
</evidence>
<reference evidence="7 8" key="1">
    <citation type="submission" date="2018-08" db="EMBL/GenBank/DDBJ databases">
        <title>A genome reference for cultivated species of the human gut microbiota.</title>
        <authorList>
            <person name="Zou Y."/>
            <person name="Xue W."/>
            <person name="Luo G."/>
        </authorList>
    </citation>
    <scope>NUCLEOTIDE SEQUENCE [LARGE SCALE GENOMIC DNA]</scope>
    <source>
        <strain evidence="7 8">AM42-13AC</strain>
    </source>
</reference>
<dbReference type="GO" id="GO:0005524">
    <property type="term" value="F:ATP binding"/>
    <property type="evidence" value="ECO:0007669"/>
    <property type="project" value="UniProtKB-UniRule"/>
</dbReference>
<dbReference type="InterPro" id="IPR016181">
    <property type="entry name" value="Acyl_CoA_acyltransferase"/>
</dbReference>
<feature type="domain" description="N-acetyltransferase" evidence="6">
    <location>
        <begin position="5"/>
        <end position="146"/>
    </location>
</feature>
<organism evidence="7 8">
    <name type="scientific">Holdemanella biformis</name>
    <dbReference type="NCBI Taxonomy" id="1735"/>
    <lineage>
        <taxon>Bacteria</taxon>
        <taxon>Bacillati</taxon>
        <taxon>Bacillota</taxon>
        <taxon>Erysipelotrichia</taxon>
        <taxon>Erysipelotrichales</taxon>
        <taxon>Erysipelotrichaceae</taxon>
        <taxon>Holdemanella</taxon>
    </lineage>
</organism>
<evidence type="ECO:0000313" key="8">
    <source>
        <dbReference type="Proteomes" id="UP000285288"/>
    </source>
</evidence>
<dbReference type="PANTHER" id="PTHR43585:SF2">
    <property type="entry name" value="ATP-GRASP ENZYME FSQD"/>
    <property type="match status" value="1"/>
</dbReference>
<dbReference type="Gene3D" id="3.30.1490.20">
    <property type="entry name" value="ATP-grasp fold, A domain"/>
    <property type="match status" value="1"/>
</dbReference>
<dbReference type="GO" id="GO:0016747">
    <property type="term" value="F:acyltransferase activity, transferring groups other than amino-acyl groups"/>
    <property type="evidence" value="ECO:0007669"/>
    <property type="project" value="InterPro"/>
</dbReference>
<sequence>MMEIIRINDLENAETLLYDHNREIGRTLPDEDLIPGIRKFIKDGEVLGIVEGNRIVAMLNLYCNNYETLSAYICNVYVLEEYRGKHIAKDLMERAIEICKSRDFKNVKLHVTPDNTPAVKIYRSLGFDFTGNQNASKDYEMTLNFDSQNYKKRLLILGAGNAQLDLIKEAKRLDYYVIVCDYRPNMVGSIIANKYYQVNYMEKDVVIDIAKIEKIDGVISNSEPVMPIVAEISQCLNLPGNTVESVGKLISKSEFRKLQKSCHLYTPKSYIVKDFEKLVELAQKMEYPIIVKPTESSGTRGTTKVDVFDEQILKQIYLECKDYSRDDTVSIEEYVSMKNFRVNESDVFVIGNKFLWDGMTWTDRAEYAPMVPRTYSFPVVMPESKMMKLKNTVESLIREAGITLGEYNVEAYYTKNNDVFVIEINPRQGGNHIPQLIEQYSGVDFTKLLVSTAVNDMSYFRELDTFERTRKYVTHHVVFSKDSGVLDSIYIDESIKPYIKWMEQDIENGSMVHQCRNAFDAIACVNFEFDSCETQEFFVREIEKFIHPILREQDC</sequence>
<dbReference type="Gene3D" id="3.40.50.20">
    <property type="match status" value="1"/>
</dbReference>
<evidence type="ECO:0000259" key="6">
    <source>
        <dbReference type="PROSITE" id="PS51186"/>
    </source>
</evidence>
<feature type="domain" description="ATP-grasp" evidence="5">
    <location>
        <begin position="256"/>
        <end position="454"/>
    </location>
</feature>
<dbReference type="InterPro" id="IPR005479">
    <property type="entry name" value="CPAse_ATP-bd"/>
</dbReference>
<evidence type="ECO:0000256" key="3">
    <source>
        <dbReference type="ARBA" id="ARBA00022840"/>
    </source>
</evidence>
<dbReference type="Pfam" id="PF00583">
    <property type="entry name" value="Acetyltransf_1"/>
    <property type="match status" value="1"/>
</dbReference>
<keyword evidence="1" id="KW-0436">Ligase</keyword>